<dbReference type="PROSITE" id="PS51747">
    <property type="entry name" value="CYT_DCMP_DEAMINASES_2"/>
    <property type="match status" value="1"/>
</dbReference>
<feature type="domain" description="CMP/dCMP-type deaminase" evidence="16">
    <location>
        <begin position="2"/>
        <end position="131"/>
    </location>
</feature>
<evidence type="ECO:0000256" key="7">
    <source>
        <dbReference type="ARBA" id="ARBA00022723"/>
    </source>
</evidence>
<feature type="binding site" evidence="14">
    <location>
        <position position="162"/>
    </location>
    <ligand>
        <name>NADP(+)</name>
        <dbReference type="ChEBI" id="CHEBI:58349"/>
    </ligand>
</feature>
<comment type="similarity">
    <text evidence="5 12">In the C-terminal section; belongs to the HTP reductase family.</text>
</comment>
<dbReference type="InterPro" id="IPR016192">
    <property type="entry name" value="APOBEC/CMP_deaminase_Zn-bd"/>
</dbReference>
<feature type="binding site" evidence="15">
    <location>
        <position position="83"/>
    </location>
    <ligand>
        <name>Zn(2+)</name>
        <dbReference type="ChEBI" id="CHEBI:29105"/>
        <note>catalytic</note>
    </ligand>
</feature>
<dbReference type="GO" id="GO:0008835">
    <property type="term" value="F:diaminohydroxyphosphoribosylaminopyrimidine deaminase activity"/>
    <property type="evidence" value="ECO:0007669"/>
    <property type="project" value="UniProtKB-EC"/>
</dbReference>
<dbReference type="Gene3D" id="3.40.430.10">
    <property type="entry name" value="Dihydrofolate Reductase, subunit A"/>
    <property type="match status" value="1"/>
</dbReference>
<dbReference type="EMBL" id="FOAF01000001">
    <property type="protein sequence ID" value="SEK55537.1"/>
    <property type="molecule type" value="Genomic_DNA"/>
</dbReference>
<dbReference type="Pfam" id="PF00383">
    <property type="entry name" value="dCMP_cyt_deam_1"/>
    <property type="match status" value="1"/>
</dbReference>
<keyword evidence="9 12" id="KW-0521">NADP</keyword>
<keyword evidence="12" id="KW-0378">Hydrolase</keyword>
<comment type="pathway">
    <text evidence="2 12">Cofactor biosynthesis; riboflavin biosynthesis; 5-amino-6-(D-ribitylamino)uracil from GTP: step 2/4.</text>
</comment>
<evidence type="ECO:0000256" key="12">
    <source>
        <dbReference type="PIRNR" id="PIRNR006769"/>
    </source>
</evidence>
<dbReference type="GO" id="GO:0008270">
    <property type="term" value="F:zinc ion binding"/>
    <property type="evidence" value="ECO:0007669"/>
    <property type="project" value="InterPro"/>
</dbReference>
<dbReference type="GO" id="GO:0008703">
    <property type="term" value="F:5-amino-6-(5-phosphoribosylamino)uracil reductase activity"/>
    <property type="evidence" value="ECO:0007669"/>
    <property type="project" value="UniProtKB-EC"/>
</dbReference>
<evidence type="ECO:0000256" key="9">
    <source>
        <dbReference type="ARBA" id="ARBA00022857"/>
    </source>
</evidence>
<dbReference type="SUPFAM" id="SSF53927">
    <property type="entry name" value="Cytidine deaminase-like"/>
    <property type="match status" value="1"/>
</dbReference>
<evidence type="ECO:0000256" key="8">
    <source>
        <dbReference type="ARBA" id="ARBA00022833"/>
    </source>
</evidence>
<comment type="similarity">
    <text evidence="4 12">In the N-terminal section; belongs to the cytidine and deoxycytidylate deaminase family.</text>
</comment>
<dbReference type="Pfam" id="PF01872">
    <property type="entry name" value="RibD_C"/>
    <property type="match status" value="1"/>
</dbReference>
<comment type="function">
    <text evidence="1 12">Converts 2,5-diamino-6-(ribosylamino)-4(3h)-pyrimidinone 5'-phosphate into 5-amino-6-(ribosylamino)-2,4(1h,3h)-pyrimidinedione 5'-phosphate.</text>
</comment>
<dbReference type="Gene3D" id="3.40.140.10">
    <property type="entry name" value="Cytidine Deaminase, domain 2"/>
    <property type="match status" value="1"/>
</dbReference>
<evidence type="ECO:0000256" key="3">
    <source>
        <dbReference type="ARBA" id="ARBA00004910"/>
    </source>
</evidence>
<keyword evidence="8 12" id="KW-0862">Zinc</keyword>
<evidence type="ECO:0000256" key="5">
    <source>
        <dbReference type="ARBA" id="ARBA00007417"/>
    </source>
</evidence>
<comment type="pathway">
    <text evidence="3 12">Cofactor biosynthesis; riboflavin biosynthesis; 5-amino-6-(D-ribitylamino)uracil from GTP: step 3/4.</text>
</comment>
<evidence type="ECO:0000256" key="11">
    <source>
        <dbReference type="ARBA" id="ARBA00023268"/>
    </source>
</evidence>
<proteinExistence type="inferred from homology"/>
<dbReference type="PIRSF" id="PIRSF006769">
    <property type="entry name" value="RibD"/>
    <property type="match status" value="1"/>
</dbReference>
<protein>
    <recommendedName>
        <fullName evidence="12">Riboflavin biosynthesis protein RibD</fullName>
    </recommendedName>
    <domain>
        <recommendedName>
            <fullName evidence="12">Diaminohydroxyphosphoribosylaminopyrimidine deaminase</fullName>
            <shortName evidence="12">DRAP deaminase</shortName>
            <ecNumber evidence="12">3.5.4.26</ecNumber>
        </recommendedName>
        <alternativeName>
            <fullName evidence="12">Riboflavin-specific deaminase</fullName>
        </alternativeName>
    </domain>
    <domain>
        <recommendedName>
            <fullName evidence="12">5-amino-6-(5-phosphoribosylamino)uracil reductase</fullName>
            <ecNumber evidence="12">1.1.1.193</ecNumber>
        </recommendedName>
        <alternativeName>
            <fullName evidence="12">HTP reductase</fullName>
        </alternativeName>
    </domain>
</protein>
<feature type="binding site" evidence="14">
    <location>
        <position position="178"/>
    </location>
    <ligand>
        <name>NADP(+)</name>
        <dbReference type="ChEBI" id="CHEBI:58349"/>
    </ligand>
</feature>
<name>A0A1H7I110_OLID1</name>
<dbReference type="STRING" id="407022.SAMN05661044_00533"/>
<gene>
    <name evidence="17" type="ORF">SAMN05661044_00533</name>
</gene>
<feature type="binding site" evidence="14">
    <location>
        <position position="192"/>
    </location>
    <ligand>
        <name>substrate</name>
    </ligand>
</feature>
<dbReference type="Proteomes" id="UP000199421">
    <property type="component" value="Unassembled WGS sequence"/>
</dbReference>
<feature type="binding site" evidence="14">
    <location>
        <position position="215"/>
    </location>
    <ligand>
        <name>substrate</name>
    </ligand>
</feature>
<keyword evidence="18" id="KW-1185">Reference proteome</keyword>
<dbReference type="InterPro" id="IPR016193">
    <property type="entry name" value="Cytidine_deaminase-like"/>
</dbReference>
<dbReference type="RefSeq" id="WP_093317932.1">
    <property type="nucleotide sequence ID" value="NZ_FOAF01000001.1"/>
</dbReference>
<comment type="cofactor">
    <cofactor evidence="12 15">
        <name>Zn(2+)</name>
        <dbReference type="ChEBI" id="CHEBI:29105"/>
    </cofactor>
    <text evidence="12 15">Binds 1 zinc ion.</text>
</comment>
<dbReference type="NCBIfam" id="TIGR00326">
    <property type="entry name" value="eubact_ribD"/>
    <property type="match status" value="1"/>
</dbReference>
<feature type="binding site" evidence="14">
    <location>
        <position position="208"/>
    </location>
    <ligand>
        <name>NADP(+)</name>
        <dbReference type="ChEBI" id="CHEBI:58349"/>
    </ligand>
</feature>
<feature type="binding site" evidence="15">
    <location>
        <position position="92"/>
    </location>
    <ligand>
        <name>Zn(2+)</name>
        <dbReference type="ChEBI" id="CHEBI:29105"/>
        <note>catalytic</note>
    </ligand>
</feature>
<evidence type="ECO:0000313" key="17">
    <source>
        <dbReference type="EMBL" id="SEK55537.1"/>
    </source>
</evidence>
<dbReference type="InterPro" id="IPR002734">
    <property type="entry name" value="RibDG_C"/>
</dbReference>
<evidence type="ECO:0000256" key="14">
    <source>
        <dbReference type="PIRSR" id="PIRSR006769-2"/>
    </source>
</evidence>
<dbReference type="AlphaFoldDB" id="A0A1H7I110"/>
<dbReference type="InterPro" id="IPR002125">
    <property type="entry name" value="CMP_dCMP_dom"/>
</dbReference>
<evidence type="ECO:0000313" key="18">
    <source>
        <dbReference type="Proteomes" id="UP000199421"/>
    </source>
</evidence>
<feature type="binding site" evidence="14">
    <location>
        <position position="291"/>
    </location>
    <ligand>
        <name>substrate</name>
    </ligand>
</feature>
<keyword evidence="6 12" id="KW-0686">Riboflavin biosynthesis</keyword>
<dbReference type="GO" id="GO:0009231">
    <property type="term" value="P:riboflavin biosynthetic process"/>
    <property type="evidence" value="ECO:0007669"/>
    <property type="project" value="UniProtKB-UniPathway"/>
</dbReference>
<dbReference type="UniPathway" id="UPA00275">
    <property type="reaction ID" value="UER00401"/>
</dbReference>
<comment type="catalytic activity">
    <reaction evidence="12">
        <text>2,5-diamino-6-hydroxy-4-(5-phosphoribosylamino)-pyrimidine + H2O + H(+) = 5-amino-6-(5-phospho-D-ribosylamino)uracil + NH4(+)</text>
        <dbReference type="Rhea" id="RHEA:21868"/>
        <dbReference type="ChEBI" id="CHEBI:15377"/>
        <dbReference type="ChEBI" id="CHEBI:15378"/>
        <dbReference type="ChEBI" id="CHEBI:28938"/>
        <dbReference type="ChEBI" id="CHEBI:58453"/>
        <dbReference type="ChEBI" id="CHEBI:58614"/>
        <dbReference type="EC" id="3.5.4.26"/>
    </reaction>
</comment>
<feature type="binding site" evidence="14">
    <location>
        <position position="204"/>
    </location>
    <ligand>
        <name>NADP(+)</name>
        <dbReference type="ChEBI" id="CHEBI:58349"/>
    </ligand>
</feature>
<dbReference type="EC" id="1.1.1.193" evidence="12"/>
<dbReference type="CDD" id="cd01284">
    <property type="entry name" value="Riboflavin_deaminase-reductase"/>
    <property type="match status" value="1"/>
</dbReference>
<evidence type="ECO:0000256" key="2">
    <source>
        <dbReference type="ARBA" id="ARBA00004882"/>
    </source>
</evidence>
<dbReference type="InterPro" id="IPR024072">
    <property type="entry name" value="DHFR-like_dom_sf"/>
</dbReference>
<accession>A0A1H7I110</accession>
<dbReference type="OrthoDB" id="9800865at2"/>
<evidence type="ECO:0000256" key="10">
    <source>
        <dbReference type="ARBA" id="ARBA00023002"/>
    </source>
</evidence>
<feature type="binding site" evidence="14">
    <location>
        <position position="212"/>
    </location>
    <ligand>
        <name>substrate</name>
    </ligand>
</feature>
<keyword evidence="11" id="KW-0511">Multifunctional enzyme</keyword>
<reference evidence="18" key="1">
    <citation type="submission" date="2016-10" db="EMBL/GenBank/DDBJ databases">
        <authorList>
            <person name="Varghese N."/>
            <person name="Submissions S."/>
        </authorList>
    </citation>
    <scope>NUCLEOTIDE SEQUENCE [LARGE SCALE GENOMIC DNA]</scope>
    <source>
        <strain evidence="18">DSM 18733</strain>
    </source>
</reference>
<evidence type="ECO:0000256" key="15">
    <source>
        <dbReference type="PIRSR" id="PIRSR006769-3"/>
    </source>
</evidence>
<feature type="binding site" evidence="15">
    <location>
        <position position="51"/>
    </location>
    <ligand>
        <name>Zn(2+)</name>
        <dbReference type="ChEBI" id="CHEBI:29105"/>
        <note>catalytic</note>
    </ligand>
</feature>
<comment type="catalytic activity">
    <reaction evidence="12">
        <text>5-amino-6-(5-phospho-D-ribitylamino)uracil + NADP(+) = 5-amino-6-(5-phospho-D-ribosylamino)uracil + NADPH + H(+)</text>
        <dbReference type="Rhea" id="RHEA:17845"/>
        <dbReference type="ChEBI" id="CHEBI:15378"/>
        <dbReference type="ChEBI" id="CHEBI:57783"/>
        <dbReference type="ChEBI" id="CHEBI:58349"/>
        <dbReference type="ChEBI" id="CHEBI:58421"/>
        <dbReference type="ChEBI" id="CHEBI:58453"/>
        <dbReference type="EC" id="1.1.1.193"/>
    </reaction>
</comment>
<keyword evidence="7 12" id="KW-0479">Metal-binding</keyword>
<evidence type="ECO:0000256" key="4">
    <source>
        <dbReference type="ARBA" id="ARBA00005259"/>
    </source>
</evidence>
<keyword evidence="10 12" id="KW-0560">Oxidoreductase</keyword>
<evidence type="ECO:0000256" key="6">
    <source>
        <dbReference type="ARBA" id="ARBA00022619"/>
    </source>
</evidence>
<dbReference type="EC" id="3.5.4.26" evidence="12"/>
<dbReference type="InterPro" id="IPR050765">
    <property type="entry name" value="Riboflavin_Biosynth_HTPR"/>
</dbReference>
<evidence type="ECO:0000256" key="1">
    <source>
        <dbReference type="ARBA" id="ARBA00002151"/>
    </source>
</evidence>
<organism evidence="17 18">
    <name type="scientific">Olivibacter domesticus</name>
    <name type="common">Pseudosphingobacterium domesticum</name>
    <dbReference type="NCBI Taxonomy" id="407022"/>
    <lineage>
        <taxon>Bacteria</taxon>
        <taxon>Pseudomonadati</taxon>
        <taxon>Bacteroidota</taxon>
        <taxon>Sphingobacteriia</taxon>
        <taxon>Sphingobacteriales</taxon>
        <taxon>Sphingobacteriaceae</taxon>
        <taxon>Olivibacter</taxon>
    </lineage>
</organism>
<sequence length="348" mass="39573">MPNHEIYMQRAIELAELGKGSVSPNPMVGAVVVHNEKIIGEGWHAKYGEPHAEPRAILDVLNSFSNGEELLRQSTLYVTLEPCSHHGKTPPCADLIVKYQIPKVVIACRDPFEKVDGQGIAKLKGAGIEVIEGILAQEAAFMNRRFLTRVKQHRPYIILKWAQTANGYFAPKDQAQQWISGMAAKMLSHRWRSEEDAVLVGTNTARIDNPQLNVRDWKGRNPKRIVIDKNLSLSQELHLFDRQAETIVFNAKKTEWNNSLKYIALENFDLYLPQNILFQLHLMDIQSLIIEGGVKTLQLFIDAGLWDEARVFKAPIYWENGIKAPELKNIPQKEEQIGKDILTTYFNN</sequence>
<dbReference type="PANTHER" id="PTHR38011">
    <property type="entry name" value="DIHYDROFOLATE REDUCTASE FAMILY PROTEIN (AFU_ORTHOLOGUE AFUA_8G06820)"/>
    <property type="match status" value="1"/>
</dbReference>
<dbReference type="SUPFAM" id="SSF53597">
    <property type="entry name" value="Dihydrofolate reductase-like"/>
    <property type="match status" value="1"/>
</dbReference>
<evidence type="ECO:0000256" key="13">
    <source>
        <dbReference type="PIRSR" id="PIRSR006769-1"/>
    </source>
</evidence>
<dbReference type="InterPro" id="IPR004794">
    <property type="entry name" value="Eubact_RibD"/>
</dbReference>
<dbReference type="PANTHER" id="PTHR38011:SF7">
    <property type="entry name" value="2,5-DIAMINO-6-RIBOSYLAMINO-4(3H)-PYRIMIDINONE 5'-PHOSPHATE REDUCTASE"/>
    <property type="match status" value="1"/>
</dbReference>
<evidence type="ECO:0000259" key="16">
    <source>
        <dbReference type="PROSITE" id="PS51747"/>
    </source>
</evidence>
<dbReference type="PROSITE" id="PS00903">
    <property type="entry name" value="CYT_DCMP_DEAMINASES_1"/>
    <property type="match status" value="1"/>
</dbReference>
<feature type="active site" description="Proton donor" evidence="13">
    <location>
        <position position="53"/>
    </location>
</feature>